<dbReference type="PANTHER" id="PTHR12526">
    <property type="entry name" value="GLYCOSYLTRANSFERASE"/>
    <property type="match status" value="1"/>
</dbReference>
<comment type="caution">
    <text evidence="3">The sequence shown here is derived from an EMBL/GenBank/DDBJ whole genome shotgun (WGS) entry which is preliminary data.</text>
</comment>
<name>A0A494Y9U6_9BURK</name>
<organism evidence="3 4">
    <name type="scientific">Pararobbsia silviterrae</name>
    <dbReference type="NCBI Taxonomy" id="1792498"/>
    <lineage>
        <taxon>Bacteria</taxon>
        <taxon>Pseudomonadati</taxon>
        <taxon>Pseudomonadota</taxon>
        <taxon>Betaproteobacteria</taxon>
        <taxon>Burkholderiales</taxon>
        <taxon>Burkholderiaceae</taxon>
        <taxon>Pararobbsia</taxon>
    </lineage>
</organism>
<keyword evidence="2 3" id="KW-0808">Transferase</keyword>
<dbReference type="EMBL" id="RBZU01000001">
    <property type="protein sequence ID" value="RKP59136.1"/>
    <property type="molecule type" value="Genomic_DNA"/>
</dbReference>
<dbReference type="Pfam" id="PF13692">
    <property type="entry name" value="Glyco_trans_1_4"/>
    <property type="match status" value="1"/>
</dbReference>
<dbReference type="RefSeq" id="WP_121083730.1">
    <property type="nucleotide sequence ID" value="NZ_RBZU01000001.1"/>
</dbReference>
<keyword evidence="1" id="KW-0328">Glycosyltransferase</keyword>
<evidence type="ECO:0000256" key="1">
    <source>
        <dbReference type="ARBA" id="ARBA00022676"/>
    </source>
</evidence>
<dbReference type="Proteomes" id="UP000270342">
    <property type="component" value="Unassembled WGS sequence"/>
</dbReference>
<dbReference type="PANTHER" id="PTHR12526:SF510">
    <property type="entry name" value="D-INOSITOL 3-PHOSPHATE GLYCOSYLTRANSFERASE"/>
    <property type="match status" value="1"/>
</dbReference>
<keyword evidence="4" id="KW-1185">Reference proteome</keyword>
<gene>
    <name evidence="3" type="ORF">D7S86_04355</name>
</gene>
<dbReference type="AlphaFoldDB" id="A0A494Y9U6"/>
<accession>A0A494Y9U6</accession>
<evidence type="ECO:0000313" key="4">
    <source>
        <dbReference type="Proteomes" id="UP000270342"/>
    </source>
</evidence>
<sequence>MTTYARIVFWEPCVSPHKSAFIRAVADRLGPAVDVRCVAHEGVPEARQALGWGDESGRAPPTEVAPSHERIAAIVDEGGTQCLHVFSGIRWFSTITTALDLVRAQGRAFAIMSEPRDDAGLRGAVRYLQSWLTESWLRRRVAFVLAIGRHGPPWFQSVGYRRERVFPFAYFLPPPAPQTDRRAWAGAQARADGAANVDRANRADPQTAARADANVALHVAYVGRLTETKGVRHLVAAIRSLGPGTRLTIIGDGELREALVAEAARTGIDATFCGVLPIEDVQRRMPAFDVLVLPSTTKDDGWGAVVSEALMAGTAVVASRHAGASILLDHPRNGRVVPPGDSEAIAHAIRTLARSGELGTPARHERATWAHDRLTARAGAAYFEQIVLHRSGRAARPKEFYL</sequence>
<dbReference type="SUPFAM" id="SSF53756">
    <property type="entry name" value="UDP-Glycosyltransferase/glycogen phosphorylase"/>
    <property type="match status" value="1"/>
</dbReference>
<evidence type="ECO:0000256" key="2">
    <source>
        <dbReference type="ARBA" id="ARBA00022679"/>
    </source>
</evidence>
<reference evidence="3 4" key="1">
    <citation type="submission" date="2018-10" db="EMBL/GenBank/DDBJ databases">
        <title>Robbsia sp. DHC34, isolated from soil.</title>
        <authorList>
            <person name="Gao Z.-H."/>
            <person name="Qiu L.-H."/>
        </authorList>
    </citation>
    <scope>NUCLEOTIDE SEQUENCE [LARGE SCALE GENOMIC DNA]</scope>
    <source>
        <strain evidence="3 4">DHC34</strain>
    </source>
</reference>
<evidence type="ECO:0000313" key="3">
    <source>
        <dbReference type="EMBL" id="RKP59136.1"/>
    </source>
</evidence>
<dbReference type="GO" id="GO:0016757">
    <property type="term" value="F:glycosyltransferase activity"/>
    <property type="evidence" value="ECO:0007669"/>
    <property type="project" value="UniProtKB-KW"/>
</dbReference>
<dbReference type="OrthoDB" id="509705at2"/>
<dbReference type="Gene3D" id="3.40.50.2000">
    <property type="entry name" value="Glycogen Phosphorylase B"/>
    <property type="match status" value="1"/>
</dbReference>
<proteinExistence type="predicted"/>
<protein>
    <submittedName>
        <fullName evidence="3">Glycosyltransferase</fullName>
    </submittedName>
</protein>